<dbReference type="EMBL" id="CABPRZ010000017">
    <property type="protein sequence ID" value="VVE36205.1"/>
    <property type="molecule type" value="Genomic_DNA"/>
</dbReference>
<keyword evidence="5" id="KW-0670">Pyruvate</keyword>
<dbReference type="InterPro" id="IPR015421">
    <property type="entry name" value="PyrdxlP-dep_Trfase_major"/>
</dbReference>
<evidence type="ECO:0000256" key="4">
    <source>
        <dbReference type="SAM" id="MobiDB-lite"/>
    </source>
</evidence>
<organism evidence="5 6">
    <name type="scientific">Pandoraea terrae</name>
    <dbReference type="NCBI Taxonomy" id="1537710"/>
    <lineage>
        <taxon>Bacteria</taxon>
        <taxon>Pseudomonadati</taxon>
        <taxon>Pseudomonadota</taxon>
        <taxon>Betaproteobacteria</taxon>
        <taxon>Burkholderiales</taxon>
        <taxon>Burkholderiaceae</taxon>
        <taxon>Pandoraea</taxon>
    </lineage>
</organism>
<dbReference type="Gene3D" id="3.90.1150.10">
    <property type="entry name" value="Aspartate Aminotransferase, domain 1"/>
    <property type="match status" value="2"/>
</dbReference>
<keyword evidence="5" id="KW-0032">Aminotransferase</keyword>
<dbReference type="Proteomes" id="UP000414233">
    <property type="component" value="Unassembled WGS sequence"/>
</dbReference>
<gene>
    <name evidence="5" type="ORF">PTE30175_03815</name>
</gene>
<dbReference type="InterPro" id="IPR015424">
    <property type="entry name" value="PyrdxlP-dep_Trfase"/>
</dbReference>
<dbReference type="InterPro" id="IPR015422">
    <property type="entry name" value="PyrdxlP-dep_Trfase_small"/>
</dbReference>
<feature type="compositionally biased region" description="Low complexity" evidence="4">
    <location>
        <begin position="1"/>
        <end position="16"/>
    </location>
</feature>
<reference evidence="5 6" key="1">
    <citation type="submission" date="2019-08" db="EMBL/GenBank/DDBJ databases">
        <authorList>
            <person name="Peeters C."/>
        </authorList>
    </citation>
    <scope>NUCLEOTIDE SEQUENCE [LARGE SCALE GENOMIC DNA]</scope>
    <source>
        <strain evidence="5 6">LMG 30175</strain>
    </source>
</reference>
<protein>
    <submittedName>
        <fullName evidence="5">Omega amino acid--pyruvate aminotransferase</fullName>
    </submittedName>
</protein>
<dbReference type="SUPFAM" id="SSF53383">
    <property type="entry name" value="PLP-dependent transferases"/>
    <property type="match status" value="1"/>
</dbReference>
<dbReference type="RefSeq" id="WP_191629140.1">
    <property type="nucleotide sequence ID" value="NZ_CABPRZ010000017.1"/>
</dbReference>
<keyword evidence="5" id="KW-0808">Transferase</keyword>
<proteinExistence type="inferred from homology"/>
<dbReference type="GO" id="GO:0030170">
    <property type="term" value="F:pyridoxal phosphate binding"/>
    <property type="evidence" value="ECO:0007669"/>
    <property type="project" value="InterPro"/>
</dbReference>
<dbReference type="PANTHER" id="PTHR43094">
    <property type="entry name" value="AMINOTRANSFERASE"/>
    <property type="match status" value="1"/>
</dbReference>
<evidence type="ECO:0000313" key="6">
    <source>
        <dbReference type="Proteomes" id="UP000414233"/>
    </source>
</evidence>
<name>A0A5E4XJ66_9BURK</name>
<dbReference type="InterPro" id="IPR005814">
    <property type="entry name" value="Aminotrans_3"/>
</dbReference>
<keyword evidence="6" id="KW-1185">Reference proteome</keyword>
<dbReference type="GO" id="GO:0008483">
    <property type="term" value="F:transaminase activity"/>
    <property type="evidence" value="ECO:0007669"/>
    <property type="project" value="UniProtKB-KW"/>
</dbReference>
<feature type="region of interest" description="Disordered" evidence="4">
    <location>
        <begin position="1"/>
        <end position="44"/>
    </location>
</feature>
<dbReference type="Gene3D" id="3.40.640.10">
    <property type="entry name" value="Type I PLP-dependent aspartate aminotransferase-like (Major domain)"/>
    <property type="match status" value="2"/>
</dbReference>
<comment type="similarity">
    <text evidence="1 3">Belongs to the class-III pyridoxal-phosphate-dependent aminotransferase family.</text>
</comment>
<accession>A0A5E4XJ66</accession>
<evidence type="ECO:0000256" key="2">
    <source>
        <dbReference type="ARBA" id="ARBA00022898"/>
    </source>
</evidence>
<keyword evidence="2 3" id="KW-0663">Pyridoxal phosphate</keyword>
<dbReference type="Pfam" id="PF00202">
    <property type="entry name" value="Aminotran_3"/>
    <property type="match status" value="1"/>
</dbReference>
<evidence type="ECO:0000256" key="1">
    <source>
        <dbReference type="ARBA" id="ARBA00008954"/>
    </source>
</evidence>
<dbReference type="PANTHER" id="PTHR43094:SF1">
    <property type="entry name" value="AMINOTRANSFERASE CLASS-III"/>
    <property type="match status" value="1"/>
</dbReference>
<evidence type="ECO:0000256" key="3">
    <source>
        <dbReference type="RuleBase" id="RU003560"/>
    </source>
</evidence>
<evidence type="ECO:0000313" key="5">
    <source>
        <dbReference type="EMBL" id="VVE36205.1"/>
    </source>
</evidence>
<dbReference type="AlphaFoldDB" id="A0A5E4XJ66"/>
<sequence length="490" mass="50518">MPNRATVRTTARTALRSDSAHATQVVDTPVSHSPGPGGKPLARRAARVPVHALGTALDDGRGREWLDGASGRLCSPAGQSHPAIAAAVAQQLGQMAVLPAGLEPHSEAHAHRLASRLAALAADALCAGAALDPDEPPCSIGVRLCAQPDDAWRMAIGAALAWHDESGRHGNTGRNIVLTDGLPDAALRFALHGVAHRADRLLGFARVPQPRLVEDKFVKGQPADGARLAEAFRQTVSLLGADRIAAVVIEPLGTRHGVFVPPHGYLEAVREVCAETGIVLIFDERHCAFGRSGAAFAAQRFGVAPDLLVLGDVLTNGALPMGAVLAADGFAEALNRLGADTLLESTPTSSGPLSAPSSAALPAASSAPTPAAVAAAHALLDLCEREALFARAAEHAPRFLHDVFALADLPVVSDIRGYGLLAGLAIDGMHAGARAPITAAALQRRLFDAGLIVQTAGDMLLLAPALTASRAALDEMGARLRAVLSACDRD</sequence>